<dbReference type="Pfam" id="PF17390">
    <property type="entry name" value="Bac_rhamnosid_C"/>
    <property type="match status" value="1"/>
</dbReference>
<proteinExistence type="predicted"/>
<dbReference type="InterPro" id="IPR012341">
    <property type="entry name" value="6hp_glycosidase-like_sf"/>
</dbReference>
<dbReference type="InterPro" id="IPR035396">
    <property type="entry name" value="Bac_rhamnosid6H"/>
</dbReference>
<dbReference type="PANTHER" id="PTHR34987">
    <property type="entry name" value="C, PUTATIVE (AFU_ORTHOLOGUE AFUA_3G02880)-RELATED"/>
    <property type="match status" value="1"/>
</dbReference>
<comment type="caution">
    <text evidence="3">The sequence shown here is derived from an EMBL/GenBank/DDBJ whole genome shotgun (WGS) entry which is preliminary data.</text>
</comment>
<reference evidence="3 4" key="1">
    <citation type="journal article" date="2024" name="Commun. Biol.">
        <title>Comparative genomic analysis of thermophilic fungi reveals convergent evolutionary adaptations and gene losses.</title>
        <authorList>
            <person name="Steindorff A.S."/>
            <person name="Aguilar-Pontes M.V."/>
            <person name="Robinson A.J."/>
            <person name="Andreopoulos B."/>
            <person name="LaButti K."/>
            <person name="Kuo A."/>
            <person name="Mondo S."/>
            <person name="Riley R."/>
            <person name="Otillar R."/>
            <person name="Haridas S."/>
            <person name="Lipzen A."/>
            <person name="Grimwood J."/>
            <person name="Schmutz J."/>
            <person name="Clum A."/>
            <person name="Reid I.D."/>
            <person name="Moisan M.C."/>
            <person name="Butler G."/>
            <person name="Nguyen T.T.M."/>
            <person name="Dewar K."/>
            <person name="Conant G."/>
            <person name="Drula E."/>
            <person name="Henrissat B."/>
            <person name="Hansel C."/>
            <person name="Singer S."/>
            <person name="Hutchinson M.I."/>
            <person name="de Vries R.P."/>
            <person name="Natvig D.O."/>
            <person name="Powell A.J."/>
            <person name="Tsang A."/>
            <person name="Grigoriev I.V."/>
        </authorList>
    </citation>
    <scope>NUCLEOTIDE SEQUENCE [LARGE SCALE GENOMIC DNA]</scope>
    <source>
        <strain evidence="3 4">CBS 494.80</strain>
    </source>
</reference>
<dbReference type="InterPro" id="IPR008928">
    <property type="entry name" value="6-hairpin_glycosidase_sf"/>
</dbReference>
<evidence type="ECO:0000259" key="1">
    <source>
        <dbReference type="Pfam" id="PF17389"/>
    </source>
</evidence>
<dbReference type="Gene3D" id="1.50.10.10">
    <property type="match status" value="1"/>
</dbReference>
<evidence type="ECO:0008006" key="5">
    <source>
        <dbReference type="Google" id="ProtNLM"/>
    </source>
</evidence>
<sequence length="705" mass="75476">MKSYKRKQFLRVPTDRWLIAAMIFSLASLITVAMLLSQQNSIVIAAGCWRDTACTGPETAAFPGDWDKYNYAPASRAVSPISYFSPRGGASTQFPRDVALKGNNNQIIFDFGKLVGGIVTVSYSATGAGNLGMAFTEAKNWTGEASDSSNGSFNPDGAVITAVSTTAEANFTMPDAKLRGGFRYMTLFTQTSSQINVNIHGITVEIAFQPSWSNLRAYQGYFSCSDPLLNKIWYAGAYTLQTNAVPPKTGRQFPILGSSWSNDLDLSLGTTGSTIYVDGSKRDRTVWPGDLAIAVPSILVSTGDWEGVANTLQVLYNDQTSAGELPFAGPGINIYGSDTYHMATLIGTYDYYLWTADQGWLNRIYPKYQQAMAFITGKIDSTGLLSVTGTNDWGRVSQGGHNTEANMLMYKVLTSGSQLATWAGDSASSGTWSKMAATLKTAVNNLNFDTAAGAFKDSDTDASIHPQDGNALALLYAIPPANLTNAVSTALTKNWINIGSLAPELPNNLVGFGQSFEVKGHFAAHQTNRALDLIRRAWGWYLNSPFGTASSCIEGYLSDGSFGYRSQYGYANDYSYTSHAHGWSTGPTDALTSYVVGLTVTQPGGKEWSLAPQFGDLQNAEAGFTTPLGRFTAKWTLGNGGYTLVWGAPAGTKGTVVLPGSQGNRARTVTVDGARRPLGAQEVDSNDGTARIVVDGGSHSLVVEF</sequence>
<dbReference type="Pfam" id="PF17389">
    <property type="entry name" value="Bac_rhamnosid6H"/>
    <property type="match status" value="1"/>
</dbReference>
<evidence type="ECO:0000259" key="2">
    <source>
        <dbReference type="Pfam" id="PF17390"/>
    </source>
</evidence>
<evidence type="ECO:0000313" key="3">
    <source>
        <dbReference type="EMBL" id="KAL2061384.1"/>
    </source>
</evidence>
<feature type="domain" description="Alpha-L-rhamnosidase C-terminal" evidence="2">
    <location>
        <begin position="597"/>
        <end position="668"/>
    </location>
</feature>
<dbReference type="InterPro" id="IPR035398">
    <property type="entry name" value="Bac_rhamnosid_C"/>
</dbReference>
<evidence type="ECO:0000313" key="4">
    <source>
        <dbReference type="Proteomes" id="UP001595075"/>
    </source>
</evidence>
<feature type="domain" description="Alpha-L-rhamnosidase six-hairpin glycosidase" evidence="1">
    <location>
        <begin position="274"/>
        <end position="493"/>
    </location>
</feature>
<keyword evidence="4" id="KW-1185">Reference proteome</keyword>
<organism evidence="3 4">
    <name type="scientific">Oculimacula yallundae</name>
    <dbReference type="NCBI Taxonomy" id="86028"/>
    <lineage>
        <taxon>Eukaryota</taxon>
        <taxon>Fungi</taxon>
        <taxon>Dikarya</taxon>
        <taxon>Ascomycota</taxon>
        <taxon>Pezizomycotina</taxon>
        <taxon>Leotiomycetes</taxon>
        <taxon>Helotiales</taxon>
        <taxon>Ploettnerulaceae</taxon>
        <taxon>Oculimacula</taxon>
    </lineage>
</organism>
<dbReference type="SUPFAM" id="SSF48208">
    <property type="entry name" value="Six-hairpin glycosidases"/>
    <property type="match status" value="1"/>
</dbReference>
<dbReference type="EMBL" id="JAZHXI010000019">
    <property type="protein sequence ID" value="KAL2061384.1"/>
    <property type="molecule type" value="Genomic_DNA"/>
</dbReference>
<protein>
    <recommendedName>
        <fullName evidence="5">Alpha-L-rhamnosidase</fullName>
    </recommendedName>
</protein>
<accession>A0ABR4BWE2</accession>
<dbReference type="Proteomes" id="UP001595075">
    <property type="component" value="Unassembled WGS sequence"/>
</dbReference>
<dbReference type="Gene3D" id="2.60.420.10">
    <property type="entry name" value="Maltose phosphorylase, domain 3"/>
    <property type="match status" value="1"/>
</dbReference>
<gene>
    <name evidence="3" type="ORF">VTL71DRAFT_7657</name>
</gene>
<dbReference type="PANTHER" id="PTHR34987:SF5">
    <property type="entry name" value="ALPHA-RHAMNOSIDASE"/>
    <property type="match status" value="1"/>
</dbReference>
<name>A0ABR4BWE2_9HELO</name>